<feature type="transmembrane region" description="Helical" evidence="1">
    <location>
        <begin position="66"/>
        <end position="84"/>
    </location>
</feature>
<sequence length="98" mass="11279">MANSKTYTCPMHPEVVSDQPGNCPKCGMKLVPKEKMKKSRIWMFIACILPLLVILLLPLFGVKINYSWIIFIVLAACCVLPMLFMRHRHSHHNSVKRN</sequence>
<proteinExistence type="predicted"/>
<protein>
    <recommendedName>
        <fullName evidence="2">Heavy metal binding domain-containing protein</fullName>
    </recommendedName>
</protein>
<dbReference type="Proteomes" id="UP000316778">
    <property type="component" value="Unassembled WGS sequence"/>
</dbReference>
<organism evidence="3 4">
    <name type="scientific">Chitinophaga japonensis</name>
    <name type="common">Flexibacter japonensis</name>
    <dbReference type="NCBI Taxonomy" id="104662"/>
    <lineage>
        <taxon>Bacteria</taxon>
        <taxon>Pseudomonadati</taxon>
        <taxon>Bacteroidota</taxon>
        <taxon>Chitinophagia</taxon>
        <taxon>Chitinophagales</taxon>
        <taxon>Chitinophagaceae</taxon>
        <taxon>Chitinophaga</taxon>
    </lineage>
</organism>
<dbReference type="OrthoDB" id="1521937at2"/>
<gene>
    <name evidence="3" type="ORF">LX66_5178</name>
</gene>
<keyword evidence="1" id="KW-0472">Membrane</keyword>
<keyword evidence="4" id="KW-1185">Reference proteome</keyword>
<dbReference type="AlphaFoldDB" id="A0A562SNY2"/>
<dbReference type="InterPro" id="IPR045800">
    <property type="entry name" value="HMBD"/>
</dbReference>
<evidence type="ECO:0000313" key="4">
    <source>
        <dbReference type="Proteomes" id="UP000316778"/>
    </source>
</evidence>
<reference evidence="3 4" key="1">
    <citation type="journal article" date="2013" name="Stand. Genomic Sci.">
        <title>Genomic Encyclopedia of Type Strains, Phase I: The one thousand microbial genomes (KMG-I) project.</title>
        <authorList>
            <person name="Kyrpides N.C."/>
            <person name="Woyke T."/>
            <person name="Eisen J.A."/>
            <person name="Garrity G."/>
            <person name="Lilburn T.G."/>
            <person name="Beck B.J."/>
            <person name="Whitman W.B."/>
            <person name="Hugenholtz P."/>
            <person name="Klenk H.P."/>
        </authorList>
    </citation>
    <scope>NUCLEOTIDE SEQUENCE [LARGE SCALE GENOMIC DNA]</scope>
    <source>
        <strain evidence="3 4">DSM 13484</strain>
    </source>
</reference>
<accession>A0A562SNY2</accession>
<evidence type="ECO:0000313" key="3">
    <source>
        <dbReference type="EMBL" id="TWI82604.1"/>
    </source>
</evidence>
<feature type="domain" description="Heavy metal binding" evidence="2">
    <location>
        <begin position="7"/>
        <end position="33"/>
    </location>
</feature>
<dbReference type="GO" id="GO:0046872">
    <property type="term" value="F:metal ion binding"/>
    <property type="evidence" value="ECO:0007669"/>
    <property type="project" value="InterPro"/>
</dbReference>
<dbReference type="EMBL" id="VLLG01000006">
    <property type="protein sequence ID" value="TWI82604.1"/>
    <property type="molecule type" value="Genomic_DNA"/>
</dbReference>
<evidence type="ECO:0000259" key="2">
    <source>
        <dbReference type="Pfam" id="PF19335"/>
    </source>
</evidence>
<name>A0A562SNY2_CHIJA</name>
<dbReference type="RefSeq" id="WP_145718829.1">
    <property type="nucleotide sequence ID" value="NZ_BAAAFY010000006.1"/>
</dbReference>
<comment type="caution">
    <text evidence="3">The sequence shown here is derived from an EMBL/GenBank/DDBJ whole genome shotgun (WGS) entry which is preliminary data.</text>
</comment>
<evidence type="ECO:0000256" key="1">
    <source>
        <dbReference type="SAM" id="Phobius"/>
    </source>
</evidence>
<dbReference type="Pfam" id="PF19335">
    <property type="entry name" value="HMBD"/>
    <property type="match status" value="1"/>
</dbReference>
<keyword evidence="1" id="KW-1133">Transmembrane helix</keyword>
<keyword evidence="1" id="KW-0812">Transmembrane</keyword>
<feature type="transmembrane region" description="Helical" evidence="1">
    <location>
        <begin position="41"/>
        <end position="60"/>
    </location>
</feature>